<comment type="subcellular location">
    <subcellularLocation>
        <location evidence="1">Cytoplasm</location>
    </subcellularLocation>
</comment>
<keyword evidence="1" id="KW-0831">Ubiquinone biosynthesis</keyword>
<protein>
    <recommendedName>
        <fullName evidence="1">Ubiquinone biosynthesis accessory factor UbiJ</fullName>
    </recommendedName>
</protein>
<sequence length="201" mass="22962">MLQLAPHWLTGLAETALTEIIALDPAAQSRLQRLNGRQLAFQLTEFDWRLVLTATKDSIALNLHQEAVDCAIRASLSSLRQLRDPNQLTHLIKTDAVQIDGDIQIAQQFSNFFQQLNPDWQSHVARYLGDGLTHKLSLLLSQLSMLIQHKQQSLQQLTTELLQDELQLSPTSLEVVQFCTEVSQLHARLERLQQQLRLRQE</sequence>
<proteinExistence type="inferred from homology"/>
<dbReference type="PANTHER" id="PTHR38693">
    <property type="entry name" value="UBIQUINONE BIOSYNTHESIS PROTEIN UBIJ"/>
    <property type="match status" value="1"/>
</dbReference>
<keyword evidence="1" id="KW-0963">Cytoplasm</keyword>
<feature type="domain" description="SCP2" evidence="2">
    <location>
        <begin position="18"/>
        <end position="114"/>
    </location>
</feature>
<comment type="function">
    <text evidence="1">Required for ubiquinone (coenzyme Q) biosynthesis. Binds hydrophobic ubiquinone biosynthetic intermediates via its SCP2 domain and is essential for the stability of the Ubi complex. May constitute a docking platform where Ubi enzymes assemble and access their SCP2-bound polyprenyl substrates.</text>
</comment>
<dbReference type="InterPro" id="IPR036527">
    <property type="entry name" value="SCP2_sterol-bd_dom_sf"/>
</dbReference>
<name>A0ABT9GTK9_9GAMM</name>
<comment type="similarity">
    <text evidence="1">Belongs to the UbiJ family.</text>
</comment>
<dbReference type="EMBL" id="JAUZVY010000007">
    <property type="protein sequence ID" value="MDP4530309.1"/>
    <property type="molecule type" value="Genomic_DNA"/>
</dbReference>
<keyword evidence="4" id="KW-1185">Reference proteome</keyword>
<dbReference type="PANTHER" id="PTHR38693:SF1">
    <property type="entry name" value="UBIQUINONE BIOSYNTHESIS ACCESSORY FACTOR UBIJ"/>
    <property type="match status" value="1"/>
</dbReference>
<evidence type="ECO:0000259" key="2">
    <source>
        <dbReference type="Pfam" id="PF02036"/>
    </source>
</evidence>
<dbReference type="HAMAP" id="MF_02215">
    <property type="entry name" value="UbiJ"/>
    <property type="match status" value="1"/>
</dbReference>
<dbReference type="Pfam" id="PF02036">
    <property type="entry name" value="SCP2"/>
    <property type="match status" value="1"/>
</dbReference>
<organism evidence="3 4">
    <name type="scientific">Alkalimonas delamerensis</name>
    <dbReference type="NCBI Taxonomy" id="265981"/>
    <lineage>
        <taxon>Bacteria</taxon>
        <taxon>Pseudomonadati</taxon>
        <taxon>Pseudomonadota</taxon>
        <taxon>Gammaproteobacteria</taxon>
        <taxon>Alkalimonas</taxon>
    </lineage>
</organism>
<comment type="caution">
    <text evidence="3">The sequence shown here is derived from an EMBL/GenBank/DDBJ whole genome shotgun (WGS) entry which is preliminary data.</text>
</comment>
<evidence type="ECO:0000313" key="4">
    <source>
        <dbReference type="Proteomes" id="UP001236258"/>
    </source>
</evidence>
<dbReference type="InterPro" id="IPR038989">
    <property type="entry name" value="UbiJ"/>
</dbReference>
<reference evidence="3 4" key="1">
    <citation type="submission" date="2023-08" db="EMBL/GenBank/DDBJ databases">
        <authorList>
            <person name="Joshi A."/>
            <person name="Thite S."/>
        </authorList>
    </citation>
    <scope>NUCLEOTIDE SEQUENCE [LARGE SCALE GENOMIC DNA]</scope>
    <source>
        <strain evidence="3 4">1E1</strain>
    </source>
</reference>
<accession>A0ABT9GTK9</accession>
<dbReference type="SUPFAM" id="SSF55718">
    <property type="entry name" value="SCP-like"/>
    <property type="match status" value="1"/>
</dbReference>
<evidence type="ECO:0000256" key="1">
    <source>
        <dbReference type="HAMAP-Rule" id="MF_02215"/>
    </source>
</evidence>
<dbReference type="RefSeq" id="WP_305946334.1">
    <property type="nucleotide sequence ID" value="NZ_JAUZVY010000007.1"/>
</dbReference>
<dbReference type="Proteomes" id="UP001236258">
    <property type="component" value="Unassembled WGS sequence"/>
</dbReference>
<gene>
    <name evidence="1" type="primary">ubiJ</name>
    <name evidence="3" type="ORF">Q3O59_14860</name>
</gene>
<comment type="pathway">
    <text evidence="1">Cofactor biosynthesis; ubiquinone biosynthesis.</text>
</comment>
<evidence type="ECO:0000313" key="3">
    <source>
        <dbReference type="EMBL" id="MDP4530309.1"/>
    </source>
</evidence>
<dbReference type="InterPro" id="IPR003033">
    <property type="entry name" value="SCP2_sterol-bd_dom"/>
</dbReference>